<keyword evidence="3" id="KW-1185">Reference proteome</keyword>
<feature type="compositionally biased region" description="Basic and acidic residues" evidence="1">
    <location>
        <begin position="13"/>
        <end position="23"/>
    </location>
</feature>
<accession>H2C2A3</accession>
<feature type="compositionally biased region" description="Gly residues" evidence="1">
    <location>
        <begin position="1"/>
        <end position="10"/>
    </location>
</feature>
<protein>
    <submittedName>
        <fullName evidence="2">Uncharacterized protein</fullName>
    </submittedName>
</protein>
<name>H2C2A3_9CREN</name>
<dbReference type="EMBL" id="JH597761">
    <property type="protein sequence ID" value="EHP70374.1"/>
    <property type="molecule type" value="Genomic_DNA"/>
</dbReference>
<reference evidence="2 3" key="1">
    <citation type="submission" date="2012-01" db="EMBL/GenBank/DDBJ databases">
        <title>Improved High-Quality Draft sequence of Metallosphaera yellowstonensis MK1.</title>
        <authorList>
            <consortium name="US DOE Joint Genome Institute"/>
            <person name="Lucas S."/>
            <person name="Han J."/>
            <person name="Cheng J.-F."/>
            <person name="Goodwin L."/>
            <person name="Pitluck S."/>
            <person name="Peters L."/>
            <person name="Teshima H."/>
            <person name="Detter J.C."/>
            <person name="Han C."/>
            <person name="Tapia R."/>
            <person name="Land M."/>
            <person name="Hauser L."/>
            <person name="Kyrpides N."/>
            <person name="Kozubal M."/>
            <person name="Macur R.E."/>
            <person name="Jay Z."/>
            <person name="Inskeep W."/>
            <person name="Woyke T."/>
        </authorList>
    </citation>
    <scope>NUCLEOTIDE SEQUENCE [LARGE SCALE GENOMIC DNA]</scope>
    <source>
        <strain evidence="2 3">MK1</strain>
    </source>
</reference>
<dbReference type="HOGENOM" id="CLU_2875151_0_0_2"/>
<gene>
    <name evidence="2" type="ORF">MetMK1DRAFT_00008760</name>
</gene>
<proteinExistence type="predicted"/>
<evidence type="ECO:0000313" key="2">
    <source>
        <dbReference type="EMBL" id="EHP70374.1"/>
    </source>
</evidence>
<organism evidence="2 3">
    <name type="scientific">Metallosphaera yellowstonensis MK1</name>
    <dbReference type="NCBI Taxonomy" id="671065"/>
    <lineage>
        <taxon>Archaea</taxon>
        <taxon>Thermoproteota</taxon>
        <taxon>Thermoprotei</taxon>
        <taxon>Sulfolobales</taxon>
        <taxon>Sulfolobaceae</taxon>
        <taxon>Metallosphaera</taxon>
    </lineage>
</organism>
<feature type="region of interest" description="Disordered" evidence="1">
    <location>
        <begin position="1"/>
        <end position="23"/>
    </location>
</feature>
<dbReference type="eggNOG" id="arCOG00679">
    <property type="taxonomic scope" value="Archaea"/>
</dbReference>
<evidence type="ECO:0000313" key="3">
    <source>
        <dbReference type="Proteomes" id="UP000003980"/>
    </source>
</evidence>
<evidence type="ECO:0000256" key="1">
    <source>
        <dbReference type="SAM" id="MobiDB-lite"/>
    </source>
</evidence>
<dbReference type="Proteomes" id="UP000003980">
    <property type="component" value="Unassembled WGS sequence"/>
</dbReference>
<sequence>MPVRAVGGGTTNSEEHEKVMREKGFDRHTASAYLIALKGLGMLNDIKRHKLYGLSETANNGGG</sequence>
<dbReference type="AlphaFoldDB" id="H2C2A3"/>